<dbReference type="GO" id="GO:0006508">
    <property type="term" value="P:proteolysis"/>
    <property type="evidence" value="ECO:0007669"/>
    <property type="project" value="UniProtKB-KW"/>
</dbReference>
<dbReference type="Pfam" id="PF09721">
    <property type="entry name" value="Exosortase_EpsH"/>
    <property type="match status" value="1"/>
</dbReference>
<evidence type="ECO:0000256" key="1">
    <source>
        <dbReference type="ARBA" id="ARBA00004651"/>
    </source>
</evidence>
<keyword evidence="10" id="KW-1185">Reference proteome</keyword>
<dbReference type="KEGG" id="vzi:G5S32_21420"/>
<feature type="transmembrane region" description="Helical" evidence="8">
    <location>
        <begin position="117"/>
        <end position="136"/>
    </location>
</feature>
<dbReference type="NCBIfam" id="TIGR02602">
    <property type="entry name" value="8TM_EpsH"/>
    <property type="match status" value="1"/>
</dbReference>
<protein>
    <submittedName>
        <fullName evidence="9">Exosortase A</fullName>
        <ecNumber evidence="9">3.4.22.-</ecNumber>
    </submittedName>
</protein>
<feature type="transmembrane region" description="Helical" evidence="8">
    <location>
        <begin position="66"/>
        <end position="84"/>
    </location>
</feature>
<keyword evidence="7 8" id="KW-0472">Membrane</keyword>
<evidence type="ECO:0000256" key="3">
    <source>
        <dbReference type="ARBA" id="ARBA00022670"/>
    </source>
</evidence>
<accession>A0A6G7CQS1</accession>
<feature type="transmembrane region" description="Helical" evidence="8">
    <location>
        <begin position="205"/>
        <end position="233"/>
    </location>
</feature>
<dbReference type="EC" id="3.4.22.-" evidence="9"/>
<dbReference type="InterPro" id="IPR013426">
    <property type="entry name" value="EpsH-like"/>
</dbReference>
<keyword evidence="2" id="KW-1003">Cell membrane</keyword>
<evidence type="ECO:0000313" key="9">
    <source>
        <dbReference type="EMBL" id="QIH44501.1"/>
    </source>
</evidence>
<evidence type="ECO:0000256" key="7">
    <source>
        <dbReference type="ARBA" id="ARBA00023136"/>
    </source>
</evidence>
<evidence type="ECO:0000256" key="5">
    <source>
        <dbReference type="ARBA" id="ARBA00022801"/>
    </source>
</evidence>
<evidence type="ECO:0000256" key="6">
    <source>
        <dbReference type="ARBA" id="ARBA00022989"/>
    </source>
</evidence>
<keyword evidence="6 8" id="KW-1133">Transmembrane helix</keyword>
<name>A0A6G7CQS1_9VIBR</name>
<dbReference type="AlphaFoldDB" id="A0A6G7CQS1"/>
<sequence>MSPKLVFTLRIGLPLLVWLLVYWSSLESMVGVWANSKTYEHSYLIAPISLWLVWQKKEQVKNYPLNTAFLPILLLVLPCLLWIVGTLAGVAFFEHIAAITTLQLILWAVLGNQRAKLLLFPIFYLTFCIPFGEELIPYLQEVTAYLSVIMIRLSGVPVFREGMYLTIPNGQFEVAEACSGIRFLISSIALGTLFANFFFTQKWKLFLYVTFSCLFPIIANSIRAYGIIMIGYLSDMKYATGADHLIYGWVFFSIVIGIMFYIAWAFQDRVTKQETLNIALAKNALHYNLAPTLLIVTVLLSSSIWLNIIEKKSNSSESSTYLPSTQIKDSKLTNWKITLPPADQVSVISNQDNSATIFHAVYHKSKSRSDLINSKNSIYNKETWSINETIQLNINGNNATGVSLVNLNGNSKKIIYWHCINDYCSNNSIKLKFIKAYYLLTNQEISSSVTAVSSESLNFPMLEDNFLHYTSNDGERFANER</sequence>
<feature type="transmembrane region" description="Helical" evidence="8">
    <location>
        <begin position="245"/>
        <end position="266"/>
    </location>
</feature>
<feature type="transmembrane region" description="Helical" evidence="8">
    <location>
        <begin position="90"/>
        <end position="110"/>
    </location>
</feature>
<dbReference type="NCBIfam" id="TIGR03109">
    <property type="entry name" value="exosort_XrtA"/>
    <property type="match status" value="1"/>
</dbReference>
<keyword evidence="3" id="KW-0645">Protease</keyword>
<dbReference type="Proteomes" id="UP000503003">
    <property type="component" value="Chromosome 2"/>
</dbReference>
<dbReference type="NCBIfam" id="TIGR04178">
    <property type="entry name" value="exo_archaeo"/>
    <property type="match status" value="1"/>
</dbReference>
<comment type="subcellular location">
    <subcellularLocation>
        <location evidence="1">Cell membrane</location>
        <topology evidence="1">Multi-pass membrane protein</topology>
    </subcellularLocation>
</comment>
<gene>
    <name evidence="9" type="primary">xrtA</name>
    <name evidence="9" type="ORF">G5S32_21420</name>
</gene>
<dbReference type="InterPro" id="IPR017540">
    <property type="entry name" value="Exosortase-1"/>
</dbReference>
<dbReference type="RefSeq" id="WP_165314153.1">
    <property type="nucleotide sequence ID" value="NZ_CP049332.1"/>
</dbReference>
<evidence type="ECO:0000313" key="10">
    <source>
        <dbReference type="Proteomes" id="UP000503003"/>
    </source>
</evidence>
<dbReference type="GO" id="GO:0005886">
    <property type="term" value="C:plasma membrane"/>
    <property type="evidence" value="ECO:0007669"/>
    <property type="project" value="UniProtKB-SubCell"/>
</dbReference>
<organism evidence="9 10">
    <name type="scientific">Vibrio ziniensis</name>
    <dbReference type="NCBI Taxonomy" id="2711221"/>
    <lineage>
        <taxon>Bacteria</taxon>
        <taxon>Pseudomonadati</taxon>
        <taxon>Pseudomonadota</taxon>
        <taxon>Gammaproteobacteria</taxon>
        <taxon>Vibrionales</taxon>
        <taxon>Vibrionaceae</taxon>
        <taxon>Vibrio</taxon>
    </lineage>
</organism>
<dbReference type="GO" id="GO:0008233">
    <property type="term" value="F:peptidase activity"/>
    <property type="evidence" value="ECO:0007669"/>
    <property type="project" value="UniProtKB-KW"/>
</dbReference>
<keyword evidence="4 8" id="KW-0812">Transmembrane</keyword>
<dbReference type="EMBL" id="CP049332">
    <property type="protein sequence ID" value="QIH44501.1"/>
    <property type="molecule type" value="Genomic_DNA"/>
</dbReference>
<evidence type="ECO:0000256" key="2">
    <source>
        <dbReference type="ARBA" id="ARBA00022475"/>
    </source>
</evidence>
<keyword evidence="5 9" id="KW-0378">Hydrolase</keyword>
<dbReference type="InterPro" id="IPR019127">
    <property type="entry name" value="Exosortase"/>
</dbReference>
<evidence type="ECO:0000256" key="8">
    <source>
        <dbReference type="SAM" id="Phobius"/>
    </source>
</evidence>
<feature type="transmembrane region" description="Helical" evidence="8">
    <location>
        <begin position="7"/>
        <end position="26"/>
    </location>
</feature>
<feature type="transmembrane region" description="Helical" evidence="8">
    <location>
        <begin position="286"/>
        <end position="309"/>
    </location>
</feature>
<reference evidence="9 10" key="1">
    <citation type="submission" date="2020-02" db="EMBL/GenBank/DDBJ databases">
        <title>A complete genome of a marine bacterium Vibrio sp. ZWAL4003 isolated from the mangrove sediment with the ability to degrade polysaccharides.</title>
        <authorList>
            <person name="Wu J."/>
            <person name="Qu W."/>
            <person name="Zeng R."/>
        </authorList>
    </citation>
    <scope>NUCLEOTIDE SEQUENCE [LARGE SCALE GENOMIC DNA]</scope>
    <source>
        <strain evidence="9 10">ZWAL4003</strain>
    </source>
</reference>
<dbReference type="InterPro" id="IPR026392">
    <property type="entry name" value="Exo/Archaeosortase_dom"/>
</dbReference>
<feature type="transmembrane region" description="Helical" evidence="8">
    <location>
        <begin position="180"/>
        <end position="199"/>
    </location>
</feature>
<proteinExistence type="predicted"/>
<evidence type="ECO:0000256" key="4">
    <source>
        <dbReference type="ARBA" id="ARBA00022692"/>
    </source>
</evidence>